<dbReference type="InterPro" id="IPR003018">
    <property type="entry name" value="GAF"/>
</dbReference>
<name>A0A3S3RH65_9ACAR</name>
<dbReference type="InterPro" id="IPR029016">
    <property type="entry name" value="GAF-like_dom_sf"/>
</dbReference>
<protein>
    <submittedName>
        <fullName evidence="2">cGMP-specific 3</fullName>
    </submittedName>
</protein>
<dbReference type="Pfam" id="PF01590">
    <property type="entry name" value="GAF"/>
    <property type="match status" value="1"/>
</dbReference>
<dbReference type="AlphaFoldDB" id="A0A3S3RH65"/>
<evidence type="ECO:0000313" key="3">
    <source>
        <dbReference type="Proteomes" id="UP000285301"/>
    </source>
</evidence>
<dbReference type="Gene3D" id="3.30.450.40">
    <property type="match status" value="1"/>
</dbReference>
<dbReference type="EMBL" id="NCKU01010410">
    <property type="protein sequence ID" value="RWS00822.1"/>
    <property type="molecule type" value="Genomic_DNA"/>
</dbReference>
<comment type="caution">
    <text evidence="2">The sequence shown here is derived from an EMBL/GenBank/DDBJ whole genome shotgun (WGS) entry which is preliminary data.</text>
</comment>
<gene>
    <name evidence="2" type="ORF">B4U79_18624</name>
</gene>
<keyword evidence="3" id="KW-1185">Reference proteome</keyword>
<evidence type="ECO:0000313" key="2">
    <source>
        <dbReference type="EMBL" id="RWS00822.1"/>
    </source>
</evidence>
<dbReference type="Proteomes" id="UP000285301">
    <property type="component" value="Unassembled WGS sequence"/>
</dbReference>
<dbReference type="SUPFAM" id="SSF55781">
    <property type="entry name" value="GAF domain-like"/>
    <property type="match status" value="1"/>
</dbReference>
<feature type="domain" description="GAF" evidence="1">
    <location>
        <begin position="3"/>
        <end position="147"/>
    </location>
</feature>
<sequence length="178" mass="20336">MTKAKGLLRCEACRVYLVDTEGQEFEDMHNKTMEQSKSTFSKELLFLSVFELKSGENEIKKLSFAQLKEENENNLYETFARQVALSGQTYNWNSQILDKQDTIDSFQNQSVLSIPILSATKKVIGVAQLINKAIEAHFTEVDIATFELTQPNNKHNRNGLHDATTNMQTLRFMLVPKL</sequence>
<reference evidence="2 3" key="1">
    <citation type="journal article" date="2018" name="Gigascience">
        <title>Genomes of trombidid mites reveal novel predicted allergens and laterally-transferred genes associated with secondary metabolism.</title>
        <authorList>
            <person name="Dong X."/>
            <person name="Chaisiri K."/>
            <person name="Xia D."/>
            <person name="Armstrong S.D."/>
            <person name="Fang Y."/>
            <person name="Donnelly M.J."/>
            <person name="Kadowaki T."/>
            <person name="McGarry J.W."/>
            <person name="Darby A.C."/>
            <person name="Makepeace B.L."/>
        </authorList>
    </citation>
    <scope>NUCLEOTIDE SEQUENCE [LARGE SCALE GENOMIC DNA]</scope>
    <source>
        <strain evidence="2">UoL-WK</strain>
    </source>
</reference>
<organism evidence="2 3">
    <name type="scientific">Dinothrombium tinctorium</name>
    <dbReference type="NCBI Taxonomy" id="1965070"/>
    <lineage>
        <taxon>Eukaryota</taxon>
        <taxon>Metazoa</taxon>
        <taxon>Ecdysozoa</taxon>
        <taxon>Arthropoda</taxon>
        <taxon>Chelicerata</taxon>
        <taxon>Arachnida</taxon>
        <taxon>Acari</taxon>
        <taxon>Acariformes</taxon>
        <taxon>Trombidiformes</taxon>
        <taxon>Prostigmata</taxon>
        <taxon>Anystina</taxon>
        <taxon>Parasitengona</taxon>
        <taxon>Trombidioidea</taxon>
        <taxon>Trombidiidae</taxon>
        <taxon>Dinothrombium</taxon>
    </lineage>
</organism>
<evidence type="ECO:0000259" key="1">
    <source>
        <dbReference type="Pfam" id="PF01590"/>
    </source>
</evidence>
<accession>A0A3S3RH65</accession>
<proteinExistence type="predicted"/>
<dbReference type="STRING" id="1965070.A0A3S3RH65"/>
<dbReference type="OrthoDB" id="74705at2759"/>